<sequence>MKSLKDCLKEAEKKKRAIGHFNVSDNYTLKAVFDAAKKLSDYAGWKIPIIIGVSEGERDILGTAIVSTTVHKLRTDFDYPIFINADHTHSLARVKEAVAAGFDAILFDAGRLPLKENIAATQEVVRFAKLRDSKILIEGELGYIGSASAVFDEIPKGAEIDVSTITKAEDAKNFVRKTGVDLLAPAVGNVHGMFKNAPNPNLHIERVREIRRAVNTPLVLHGGSGIRNADFIAAISHGVRIVHVSTELRRAWRDGLEKSFKKDKDEVAPYRLMSESIGQMQKIVEERLKLLNLV</sequence>
<accession>A0A2H0UQT3</accession>
<dbReference type="EMBL" id="PFBB01000004">
    <property type="protein sequence ID" value="PIR88789.1"/>
    <property type="molecule type" value="Genomic_DNA"/>
</dbReference>
<dbReference type="GO" id="GO:0008270">
    <property type="term" value="F:zinc ion binding"/>
    <property type="evidence" value="ECO:0007669"/>
    <property type="project" value="InterPro"/>
</dbReference>
<proteinExistence type="predicted"/>
<dbReference type="PIRSF" id="PIRSF001359">
    <property type="entry name" value="F_bP_aldolase_II"/>
    <property type="match status" value="1"/>
</dbReference>
<protein>
    <submittedName>
        <fullName evidence="3">Tagatose-bisphosphate aldolase</fullName>
    </submittedName>
</protein>
<comment type="caution">
    <text evidence="3">The sequence shown here is derived from an EMBL/GenBank/DDBJ whole genome shotgun (WGS) entry which is preliminary data.</text>
</comment>
<name>A0A2H0UQT3_9BACT</name>
<dbReference type="Gene3D" id="3.20.20.70">
    <property type="entry name" value="Aldolase class I"/>
    <property type="match status" value="1"/>
</dbReference>
<keyword evidence="2" id="KW-0479">Metal-binding</keyword>
<evidence type="ECO:0000313" key="3">
    <source>
        <dbReference type="EMBL" id="PIR88789.1"/>
    </source>
</evidence>
<dbReference type="InterPro" id="IPR013785">
    <property type="entry name" value="Aldolase_TIM"/>
</dbReference>
<feature type="active site" description="Proton donor" evidence="1">
    <location>
        <position position="86"/>
    </location>
</feature>
<feature type="binding site" evidence="2">
    <location>
        <position position="140"/>
    </location>
    <ligand>
        <name>Zn(2+)</name>
        <dbReference type="ChEBI" id="CHEBI:29105"/>
        <label>2</label>
    </ligand>
</feature>
<dbReference type="GO" id="GO:0016832">
    <property type="term" value="F:aldehyde-lyase activity"/>
    <property type="evidence" value="ECO:0007669"/>
    <property type="project" value="InterPro"/>
</dbReference>
<evidence type="ECO:0000256" key="1">
    <source>
        <dbReference type="PIRSR" id="PIRSR001359-1"/>
    </source>
</evidence>
<dbReference type="Pfam" id="PF01116">
    <property type="entry name" value="F_bP_aldolase"/>
    <property type="match status" value="1"/>
</dbReference>
<feature type="binding site" evidence="2">
    <location>
        <position position="87"/>
    </location>
    <ligand>
        <name>Zn(2+)</name>
        <dbReference type="ChEBI" id="CHEBI:29105"/>
        <label>1</label>
        <note>catalytic</note>
    </ligand>
</feature>
<reference evidence="4" key="1">
    <citation type="submission" date="2017-09" db="EMBL/GenBank/DDBJ databases">
        <title>Depth-based differentiation of microbial function through sediment-hosted aquifers and enrichment of novel symbionts in the deep terrestrial subsurface.</title>
        <authorList>
            <person name="Probst A.J."/>
            <person name="Ladd B."/>
            <person name="Jarett J.K."/>
            <person name="Geller-Mcgrath D.E."/>
            <person name="Sieber C.M.K."/>
            <person name="Emerson J.B."/>
            <person name="Anantharaman K."/>
            <person name="Thomas B.C."/>
            <person name="Malmstrom R."/>
            <person name="Stieglmeier M."/>
            <person name="Klingl A."/>
            <person name="Woyke T."/>
            <person name="Ryan C.M."/>
            <person name="Banfield J.F."/>
        </authorList>
    </citation>
    <scope>NUCLEOTIDE SEQUENCE [LARGE SCALE GENOMIC DNA]</scope>
</reference>
<comment type="cofactor">
    <cofactor evidence="2">
        <name>Zn(2+)</name>
        <dbReference type="ChEBI" id="CHEBI:29105"/>
    </cofactor>
    <text evidence="2">Binds 2 Zn(2+) ions per subunit. One is catalytic and the other provides a structural contribution.</text>
</comment>
<dbReference type="AlphaFoldDB" id="A0A2H0UQT3"/>
<dbReference type="PANTHER" id="PTHR30304:SF0">
    <property type="entry name" value="D-TAGATOSE-1,6-BISPHOSPHATE ALDOLASE SUBUNIT GATY-RELATED"/>
    <property type="match status" value="1"/>
</dbReference>
<feature type="binding site" evidence="2">
    <location>
        <position position="221"/>
    </location>
    <ligand>
        <name>Zn(2+)</name>
        <dbReference type="ChEBI" id="CHEBI:29105"/>
        <label>1</label>
        <note>catalytic</note>
    </ligand>
</feature>
<organism evidence="3 4">
    <name type="scientific">Candidatus Harrisonbacteria bacterium CG10_big_fil_rev_8_21_14_0_10_44_23</name>
    <dbReference type="NCBI Taxonomy" id="1974585"/>
    <lineage>
        <taxon>Bacteria</taxon>
        <taxon>Candidatus Harrisoniibacteriota</taxon>
    </lineage>
</organism>
<dbReference type="SUPFAM" id="SSF51569">
    <property type="entry name" value="Aldolase"/>
    <property type="match status" value="1"/>
</dbReference>
<dbReference type="InterPro" id="IPR000771">
    <property type="entry name" value="FBA_II"/>
</dbReference>
<feature type="binding site" evidence="2">
    <location>
        <position position="191"/>
    </location>
    <ligand>
        <name>Zn(2+)</name>
        <dbReference type="ChEBI" id="CHEBI:29105"/>
        <label>1</label>
        <note>catalytic</note>
    </ligand>
</feature>
<keyword evidence="2" id="KW-0862">Zinc</keyword>
<dbReference type="Proteomes" id="UP000229615">
    <property type="component" value="Unassembled WGS sequence"/>
</dbReference>
<gene>
    <name evidence="3" type="ORF">COU09_00400</name>
</gene>
<dbReference type="PANTHER" id="PTHR30304">
    <property type="entry name" value="D-TAGATOSE-1,6-BISPHOSPHATE ALDOLASE"/>
    <property type="match status" value="1"/>
</dbReference>
<dbReference type="InterPro" id="IPR050246">
    <property type="entry name" value="Class_II_FBP_aldolase"/>
</dbReference>
<evidence type="ECO:0000256" key="2">
    <source>
        <dbReference type="PIRSR" id="PIRSR001359-3"/>
    </source>
</evidence>
<dbReference type="GO" id="GO:0005975">
    <property type="term" value="P:carbohydrate metabolic process"/>
    <property type="evidence" value="ECO:0007669"/>
    <property type="project" value="InterPro"/>
</dbReference>
<feature type="binding site" evidence="2">
    <location>
        <position position="108"/>
    </location>
    <ligand>
        <name>Zn(2+)</name>
        <dbReference type="ChEBI" id="CHEBI:29105"/>
        <label>2</label>
    </ligand>
</feature>
<evidence type="ECO:0000313" key="4">
    <source>
        <dbReference type="Proteomes" id="UP000229615"/>
    </source>
</evidence>